<evidence type="ECO:0000256" key="2">
    <source>
        <dbReference type="SAM" id="SignalP"/>
    </source>
</evidence>
<keyword evidence="1" id="KW-0812">Transmembrane</keyword>
<proteinExistence type="predicted"/>
<reference evidence="3" key="1">
    <citation type="submission" date="2022-10" db="EMBL/GenBank/DDBJ databases">
        <authorList>
            <person name="Chen Y."/>
            <person name="Dougan E. K."/>
            <person name="Chan C."/>
            <person name="Rhodes N."/>
            <person name="Thang M."/>
        </authorList>
    </citation>
    <scope>NUCLEOTIDE SEQUENCE</scope>
</reference>
<dbReference type="EMBL" id="CAMXCT010005668">
    <property type="protein sequence ID" value="CAI4012954.1"/>
    <property type="molecule type" value="Genomic_DNA"/>
</dbReference>
<name>A0A9P1DMA3_9DINO</name>
<sequence length="108" mass="11131">MARRVLSIVMVAAAIAALLSPSMSFLAAPKEVPRSVVVPAAAIAPMLISGAANAEVPFDITYEDPASGTSADLGYLLFFFAVSVVAIAKDVFSKSDSKSLKDAVLGKD</sequence>
<feature type="chain" id="PRO_5043271634" evidence="2">
    <location>
        <begin position="25"/>
        <end position="108"/>
    </location>
</feature>
<dbReference type="EMBL" id="CAMXCT020005668">
    <property type="protein sequence ID" value="CAL1166329.1"/>
    <property type="molecule type" value="Genomic_DNA"/>
</dbReference>
<reference evidence="4 5" key="2">
    <citation type="submission" date="2024-05" db="EMBL/GenBank/DDBJ databases">
        <authorList>
            <person name="Chen Y."/>
            <person name="Shah S."/>
            <person name="Dougan E. K."/>
            <person name="Thang M."/>
            <person name="Chan C."/>
        </authorList>
    </citation>
    <scope>NUCLEOTIDE SEQUENCE [LARGE SCALE GENOMIC DNA]</scope>
</reference>
<feature type="transmembrane region" description="Helical" evidence="1">
    <location>
        <begin position="73"/>
        <end position="92"/>
    </location>
</feature>
<keyword evidence="5" id="KW-1185">Reference proteome</keyword>
<comment type="caution">
    <text evidence="3">The sequence shown here is derived from an EMBL/GenBank/DDBJ whole genome shotgun (WGS) entry which is preliminary data.</text>
</comment>
<gene>
    <name evidence="3" type="ORF">C1SCF055_LOCUS37971</name>
</gene>
<evidence type="ECO:0000256" key="1">
    <source>
        <dbReference type="SAM" id="Phobius"/>
    </source>
</evidence>
<dbReference type="AlphaFoldDB" id="A0A9P1DMA3"/>
<evidence type="ECO:0000313" key="4">
    <source>
        <dbReference type="EMBL" id="CAL4800266.1"/>
    </source>
</evidence>
<organism evidence="3">
    <name type="scientific">Cladocopium goreaui</name>
    <dbReference type="NCBI Taxonomy" id="2562237"/>
    <lineage>
        <taxon>Eukaryota</taxon>
        <taxon>Sar</taxon>
        <taxon>Alveolata</taxon>
        <taxon>Dinophyceae</taxon>
        <taxon>Suessiales</taxon>
        <taxon>Symbiodiniaceae</taxon>
        <taxon>Cladocopium</taxon>
    </lineage>
</organism>
<feature type="signal peptide" evidence="2">
    <location>
        <begin position="1"/>
        <end position="24"/>
    </location>
</feature>
<accession>A0A9P1DMA3</accession>
<keyword evidence="1" id="KW-0472">Membrane</keyword>
<evidence type="ECO:0000313" key="3">
    <source>
        <dbReference type="EMBL" id="CAI4012954.1"/>
    </source>
</evidence>
<keyword evidence="2" id="KW-0732">Signal</keyword>
<keyword evidence="1" id="KW-1133">Transmembrane helix</keyword>
<dbReference type="EMBL" id="CAMXCT030005668">
    <property type="protein sequence ID" value="CAL4800266.1"/>
    <property type="molecule type" value="Genomic_DNA"/>
</dbReference>
<dbReference type="Proteomes" id="UP001152797">
    <property type="component" value="Unassembled WGS sequence"/>
</dbReference>
<protein>
    <submittedName>
        <fullName evidence="3">Uncharacterized protein</fullName>
    </submittedName>
</protein>
<evidence type="ECO:0000313" key="5">
    <source>
        <dbReference type="Proteomes" id="UP001152797"/>
    </source>
</evidence>